<dbReference type="SMART" id="SM01059">
    <property type="entry name" value="CAT"/>
    <property type="match status" value="1"/>
</dbReference>
<feature type="active site" description="Proton acceptor" evidence="1">
    <location>
        <position position="190"/>
    </location>
</feature>
<evidence type="ECO:0000313" key="3">
    <source>
        <dbReference type="Proteomes" id="UP000663801"/>
    </source>
</evidence>
<organism evidence="2 3">
    <name type="scientific">Nakamurella flavida</name>
    <dbReference type="NCBI Taxonomy" id="363630"/>
    <lineage>
        <taxon>Bacteria</taxon>
        <taxon>Bacillati</taxon>
        <taxon>Actinomycetota</taxon>
        <taxon>Actinomycetes</taxon>
        <taxon>Nakamurellales</taxon>
        <taxon>Nakamurellaceae</taxon>
        <taxon>Nakamurella</taxon>
    </lineage>
</organism>
<dbReference type="InterPro" id="IPR001707">
    <property type="entry name" value="Cmp_AcTrfase"/>
</dbReference>
<name>A0A938YQL6_9ACTN</name>
<dbReference type="AlphaFoldDB" id="A0A938YQL6"/>
<proteinExistence type="predicted"/>
<accession>A0A938YQL6</accession>
<comment type="caution">
    <text evidence="2">The sequence shown here is derived from an EMBL/GenBank/DDBJ whole genome shotgun (WGS) entry which is preliminary data.</text>
</comment>
<dbReference type="Proteomes" id="UP000663801">
    <property type="component" value="Unassembled WGS sequence"/>
</dbReference>
<gene>
    <name evidence="2" type="ORF">JL107_14225</name>
</gene>
<sequence>MDHTTPVDLETWPRREQFAYYTGEVAVSYTITVEVDVTELRAALRTAGRKTYLGQVWAVAAVVNRRPEFRMTMVDGAPAVWNVVHPAFTVFNPARETFAIVWSPWDEDFAVFHDRAAEVLRTHRDAETFTPQDDLPANIVDVSSLPWTSFTGFTLHIAGGWNSLTPVFTLGKFTEREGRTLLPMAVQAHHAVADGFHTARLIEDFRALVAEPSWVGPPGHQTV</sequence>
<dbReference type="SUPFAM" id="SSF52777">
    <property type="entry name" value="CoA-dependent acyltransferases"/>
    <property type="match status" value="1"/>
</dbReference>
<evidence type="ECO:0000256" key="1">
    <source>
        <dbReference type="PIRSR" id="PIRSR000440-1"/>
    </source>
</evidence>
<dbReference type="EMBL" id="JAERWL010000011">
    <property type="protein sequence ID" value="MBM9477604.1"/>
    <property type="molecule type" value="Genomic_DNA"/>
</dbReference>
<dbReference type="GO" id="GO:0008811">
    <property type="term" value="F:chloramphenicol O-acetyltransferase activity"/>
    <property type="evidence" value="ECO:0007669"/>
    <property type="project" value="InterPro"/>
</dbReference>
<dbReference type="Gene3D" id="3.30.559.10">
    <property type="entry name" value="Chloramphenicol acetyltransferase-like domain"/>
    <property type="match status" value="1"/>
</dbReference>
<dbReference type="PIRSF" id="PIRSF000440">
    <property type="entry name" value="CAT"/>
    <property type="match status" value="1"/>
</dbReference>
<dbReference type="RefSeq" id="WP_205257723.1">
    <property type="nucleotide sequence ID" value="NZ_BAAAPV010000005.1"/>
</dbReference>
<reference evidence="2" key="1">
    <citation type="submission" date="2021-01" db="EMBL/GenBank/DDBJ databases">
        <title>KCTC 19127 draft genome.</title>
        <authorList>
            <person name="An D."/>
        </authorList>
    </citation>
    <scope>NUCLEOTIDE SEQUENCE</scope>
    <source>
        <strain evidence="2">KCTC 19127</strain>
    </source>
</reference>
<protein>
    <recommendedName>
        <fullName evidence="4">Chloramphenicol acetyltransferase</fullName>
    </recommendedName>
</protein>
<dbReference type="Pfam" id="PF00302">
    <property type="entry name" value="CAT"/>
    <property type="match status" value="1"/>
</dbReference>
<keyword evidence="3" id="KW-1185">Reference proteome</keyword>
<dbReference type="PANTHER" id="PTHR38474:SF2">
    <property type="entry name" value="CHLORAMPHENICOL ACETYLTRANSFERASE"/>
    <property type="match status" value="1"/>
</dbReference>
<dbReference type="PANTHER" id="PTHR38474">
    <property type="entry name" value="SLR0299 PROTEIN"/>
    <property type="match status" value="1"/>
</dbReference>
<evidence type="ECO:0000313" key="2">
    <source>
        <dbReference type="EMBL" id="MBM9477604.1"/>
    </source>
</evidence>
<evidence type="ECO:0008006" key="4">
    <source>
        <dbReference type="Google" id="ProtNLM"/>
    </source>
</evidence>
<dbReference type="InterPro" id="IPR023213">
    <property type="entry name" value="CAT-like_dom_sf"/>
</dbReference>